<dbReference type="InterPro" id="IPR007072">
    <property type="entry name" value="RNMT_CmcI"/>
</dbReference>
<name>A0ABX8J5B3_9BACT</name>
<evidence type="ECO:0000313" key="4">
    <source>
        <dbReference type="EMBL" id="QWV93638.1"/>
    </source>
</evidence>
<evidence type="ECO:0000256" key="1">
    <source>
        <dbReference type="ARBA" id="ARBA00022603"/>
    </source>
</evidence>
<keyword evidence="3" id="KW-0472">Membrane</keyword>
<dbReference type="PANTHER" id="PTHR40048">
    <property type="entry name" value="RHAMNOSYL O-METHYLTRANSFERASE"/>
    <property type="match status" value="1"/>
</dbReference>
<keyword evidence="5" id="KW-1185">Reference proteome</keyword>
<dbReference type="Pfam" id="PF04989">
    <property type="entry name" value="RMNT_CmcI"/>
    <property type="match status" value="1"/>
</dbReference>
<dbReference type="RefSeq" id="WP_216800394.1">
    <property type="nucleotide sequence ID" value="NZ_CP076723.1"/>
</dbReference>
<sequence>MTAKKMFTREEFEELRRESAAGMAADQGLRQKALEVLVEADKHRWIHQTTWLGEPILNLPQDMFALQEIIYRTRPKYIVEIGVAWGGAMLFFSTLMEILGGEKIIGVDIYMPPDLKERLASHGRLSQRLELINGASLDASTLDKVRSIVGECREVMVILDSYHTHEHVLNELNAYFPFVGKGQYLVCCDTIVEDIPEQEHRTREWGPGNNPKTAVLEFLKHHPEFQVDHPLENKLLFTCNPSGYLVHKG</sequence>
<keyword evidence="3" id="KW-1133">Transmembrane helix</keyword>
<dbReference type="EMBL" id="CP076723">
    <property type="protein sequence ID" value="QWV93638.1"/>
    <property type="molecule type" value="Genomic_DNA"/>
</dbReference>
<keyword evidence="1" id="KW-0489">Methyltransferase</keyword>
<evidence type="ECO:0000256" key="2">
    <source>
        <dbReference type="ARBA" id="ARBA00022679"/>
    </source>
</evidence>
<dbReference type="Proteomes" id="UP000683557">
    <property type="component" value="Chromosome"/>
</dbReference>
<keyword evidence="3" id="KW-0812">Transmembrane</keyword>
<accession>A0ABX8J5B3</accession>
<organism evidence="4 5">
    <name type="scientific">Geomonas oryzisoli</name>
    <dbReference type="NCBI Taxonomy" id="2847992"/>
    <lineage>
        <taxon>Bacteria</taxon>
        <taxon>Pseudomonadati</taxon>
        <taxon>Thermodesulfobacteriota</taxon>
        <taxon>Desulfuromonadia</taxon>
        <taxon>Geobacterales</taxon>
        <taxon>Geobacteraceae</taxon>
        <taxon>Geomonas</taxon>
    </lineage>
</organism>
<feature type="transmembrane region" description="Helical" evidence="3">
    <location>
        <begin position="77"/>
        <end position="96"/>
    </location>
</feature>
<dbReference type="PANTHER" id="PTHR40048:SF1">
    <property type="entry name" value="RHAMNOSYL O-METHYLTRANSFERASE"/>
    <property type="match status" value="1"/>
</dbReference>
<evidence type="ECO:0000313" key="5">
    <source>
        <dbReference type="Proteomes" id="UP000683557"/>
    </source>
</evidence>
<protein>
    <submittedName>
        <fullName evidence="4">Cephalosporin hydroxylase family protein</fullName>
    </submittedName>
</protein>
<gene>
    <name evidence="4" type="ORF">KP004_00145</name>
</gene>
<evidence type="ECO:0000256" key="3">
    <source>
        <dbReference type="SAM" id="Phobius"/>
    </source>
</evidence>
<proteinExistence type="predicted"/>
<keyword evidence="2" id="KW-0808">Transferase</keyword>
<reference evidence="4 5" key="1">
    <citation type="submission" date="2021-06" db="EMBL/GenBank/DDBJ databases">
        <title>Gemonas diversity in paddy soil.</title>
        <authorList>
            <person name="Liu G."/>
        </authorList>
    </citation>
    <scope>NUCLEOTIDE SEQUENCE [LARGE SCALE GENOMIC DNA]</scope>
    <source>
        <strain evidence="4 5">RG10</strain>
    </source>
</reference>